<keyword evidence="1" id="KW-1185">Reference proteome</keyword>
<sequence>MRAGGGSIMCFGAMTKNVAAWPDSIDVTLFGSNFLRADTCDSYNQGDPLAYKIFAHDVGIELLKQKPSWATDSTFFSCPEDFYQLFMVGHRLTKFLSHELFWISISATRLRKKGPKNPHSNTLQ</sequence>
<accession>A0AAF3J8Q0</accession>
<dbReference type="Proteomes" id="UP000887575">
    <property type="component" value="Unassembled WGS sequence"/>
</dbReference>
<proteinExistence type="predicted"/>
<dbReference type="AlphaFoldDB" id="A0AAF3J8Q0"/>
<evidence type="ECO:0000313" key="2">
    <source>
        <dbReference type="WBParaSite" id="MBELARI_LOCUS3498"/>
    </source>
</evidence>
<protein>
    <submittedName>
        <fullName evidence="2">Uncharacterized protein</fullName>
    </submittedName>
</protein>
<evidence type="ECO:0000313" key="1">
    <source>
        <dbReference type="Proteomes" id="UP000887575"/>
    </source>
</evidence>
<dbReference type="WBParaSite" id="MBELARI_LOCUS3498">
    <property type="protein sequence ID" value="MBELARI_LOCUS3498"/>
    <property type="gene ID" value="MBELARI_LOCUS3498"/>
</dbReference>
<reference evidence="2" key="1">
    <citation type="submission" date="2024-02" db="UniProtKB">
        <authorList>
            <consortium name="WormBaseParasite"/>
        </authorList>
    </citation>
    <scope>IDENTIFICATION</scope>
</reference>
<organism evidence="1 2">
    <name type="scientific">Mesorhabditis belari</name>
    <dbReference type="NCBI Taxonomy" id="2138241"/>
    <lineage>
        <taxon>Eukaryota</taxon>
        <taxon>Metazoa</taxon>
        <taxon>Ecdysozoa</taxon>
        <taxon>Nematoda</taxon>
        <taxon>Chromadorea</taxon>
        <taxon>Rhabditida</taxon>
        <taxon>Rhabditina</taxon>
        <taxon>Rhabditomorpha</taxon>
        <taxon>Rhabditoidea</taxon>
        <taxon>Rhabditidae</taxon>
        <taxon>Mesorhabditinae</taxon>
        <taxon>Mesorhabditis</taxon>
    </lineage>
</organism>
<name>A0AAF3J8Q0_9BILA</name>